<comment type="similarity">
    <text evidence="2">Belongs to the MAL13 family.</text>
</comment>
<dbReference type="CDD" id="cd00067">
    <property type="entry name" value="GAL4"/>
    <property type="match status" value="1"/>
</dbReference>
<dbReference type="SUPFAM" id="SSF57701">
    <property type="entry name" value="Zn2/Cys6 DNA-binding domain"/>
    <property type="match status" value="1"/>
</dbReference>
<keyword evidence="4" id="KW-0862">Zinc</keyword>
<dbReference type="GO" id="GO:0000981">
    <property type="term" value="F:DNA-binding transcription factor activity, RNA polymerase II-specific"/>
    <property type="evidence" value="ECO:0007669"/>
    <property type="project" value="InterPro"/>
</dbReference>
<dbReference type="GO" id="GO:0005634">
    <property type="term" value="C:nucleus"/>
    <property type="evidence" value="ECO:0007669"/>
    <property type="project" value="UniProtKB-SubCell"/>
</dbReference>
<dbReference type="PROSITE" id="PS50048">
    <property type="entry name" value="ZN2_CY6_FUNGAL_2"/>
    <property type="match status" value="1"/>
</dbReference>
<dbReference type="SMR" id="A0AB34PKQ2"/>
<evidence type="ECO:0000256" key="1">
    <source>
        <dbReference type="ARBA" id="ARBA00004123"/>
    </source>
</evidence>
<dbReference type="InterPro" id="IPR036864">
    <property type="entry name" value="Zn2-C6_fun-type_DNA-bd_sf"/>
</dbReference>
<reference evidence="10 11" key="1">
    <citation type="submission" date="2013-12" db="EMBL/GenBank/DDBJ databases">
        <title>The Genome Sequence of Candida albicans P78048.</title>
        <authorList>
            <consortium name="The Broad Institute Genome Sequencing Platform"/>
            <consortium name="The Broad Institute Genome Sequencing Center for Infectious Disease"/>
            <person name="Cuomo C."/>
            <person name="Bennett R."/>
            <person name="Hirakawa M."/>
            <person name="Noverr M."/>
            <person name="Mitchell A."/>
            <person name="Young S.K."/>
            <person name="Zeng Q."/>
            <person name="Gargeya S."/>
            <person name="Fitzgerald M."/>
            <person name="Abouelleil A."/>
            <person name="Alvarado L."/>
            <person name="Berlin A.M."/>
            <person name="Chapman S.B."/>
            <person name="Dewar J."/>
            <person name="Goldberg J."/>
            <person name="Griggs A."/>
            <person name="Gujja S."/>
            <person name="Hansen M."/>
            <person name="Howarth C."/>
            <person name="Imamovic A."/>
            <person name="Larimer J."/>
            <person name="McCowan C."/>
            <person name="Murphy C."/>
            <person name="Pearson M."/>
            <person name="Priest M."/>
            <person name="Roberts A."/>
            <person name="Saif S."/>
            <person name="Shea T."/>
            <person name="Sykes S."/>
            <person name="Wortman J."/>
            <person name="Nusbaum C."/>
            <person name="Birren B."/>
        </authorList>
    </citation>
    <scope>NUCLEOTIDE SEQUENCE [LARGE SCALE GENOMIC DNA]</scope>
    <source>
        <strain evidence="10 11">P78048</strain>
    </source>
</reference>
<evidence type="ECO:0000256" key="7">
    <source>
        <dbReference type="ARBA" id="ARBA00023163"/>
    </source>
</evidence>
<feature type="domain" description="Zn(2)-C6 fungal-type" evidence="9">
    <location>
        <begin position="12"/>
        <end position="41"/>
    </location>
</feature>
<dbReference type="PANTHER" id="PTHR31668">
    <property type="entry name" value="GLUCOSE TRANSPORT TRANSCRIPTION REGULATOR RGT1-RELATED-RELATED"/>
    <property type="match status" value="1"/>
</dbReference>
<dbReference type="GO" id="GO:0003677">
    <property type="term" value="F:DNA binding"/>
    <property type="evidence" value="ECO:0007669"/>
    <property type="project" value="UniProtKB-KW"/>
</dbReference>
<accession>A0AB34PKQ2</accession>
<dbReference type="FunFam" id="4.10.240.10:FF:000119">
    <property type="entry name" value="Probable sucrose utilization protein SUC1"/>
    <property type="match status" value="1"/>
</dbReference>
<evidence type="ECO:0000313" key="10">
    <source>
        <dbReference type="EMBL" id="KGR00612.1"/>
    </source>
</evidence>
<evidence type="ECO:0000259" key="9">
    <source>
        <dbReference type="PROSITE" id="PS50048"/>
    </source>
</evidence>
<dbReference type="Gene3D" id="4.10.240.10">
    <property type="entry name" value="Zn(2)-C6 fungal-type DNA-binding domain"/>
    <property type="match status" value="1"/>
</dbReference>
<dbReference type="EMBL" id="AJIX01000058">
    <property type="protein sequence ID" value="KGR00612.1"/>
    <property type="molecule type" value="Genomic_DNA"/>
</dbReference>
<evidence type="ECO:0000256" key="6">
    <source>
        <dbReference type="ARBA" id="ARBA00023125"/>
    </source>
</evidence>
<dbReference type="Pfam" id="PF00172">
    <property type="entry name" value="Zn_clus"/>
    <property type="match status" value="1"/>
</dbReference>
<dbReference type="Pfam" id="PF04082">
    <property type="entry name" value="Fungal_trans"/>
    <property type="match status" value="1"/>
</dbReference>
<organism evidence="10 11">
    <name type="scientific">Candida albicans P78048</name>
    <dbReference type="NCBI Taxonomy" id="1094989"/>
    <lineage>
        <taxon>Eukaryota</taxon>
        <taxon>Fungi</taxon>
        <taxon>Dikarya</taxon>
        <taxon>Ascomycota</taxon>
        <taxon>Saccharomycotina</taxon>
        <taxon>Pichiomycetes</taxon>
        <taxon>Debaryomycetaceae</taxon>
        <taxon>Candida/Lodderomyces clade</taxon>
        <taxon>Candida</taxon>
    </lineage>
</organism>
<dbReference type="AlphaFoldDB" id="A0AB34PKQ2"/>
<keyword evidence="6" id="KW-0238">DNA-binding</keyword>
<evidence type="ECO:0000256" key="3">
    <source>
        <dbReference type="ARBA" id="ARBA00022723"/>
    </source>
</evidence>
<keyword evidence="7" id="KW-0804">Transcription</keyword>
<dbReference type="InterPro" id="IPR001138">
    <property type="entry name" value="Zn2Cys6_DnaBD"/>
</dbReference>
<proteinExistence type="inferred from homology"/>
<gene>
    <name evidence="10" type="ORF">MG3_06283</name>
</gene>
<evidence type="ECO:0000256" key="2">
    <source>
        <dbReference type="ARBA" id="ARBA00009382"/>
    </source>
</evidence>
<dbReference type="SMART" id="SM00066">
    <property type="entry name" value="GAL4"/>
    <property type="match status" value="1"/>
</dbReference>
<dbReference type="GO" id="GO:0006351">
    <property type="term" value="P:DNA-templated transcription"/>
    <property type="evidence" value="ECO:0007669"/>
    <property type="project" value="InterPro"/>
</dbReference>
<comment type="subcellular location">
    <subcellularLocation>
        <location evidence="1">Nucleus</location>
    </subcellularLocation>
</comment>
<keyword evidence="3" id="KW-0479">Metal-binding</keyword>
<keyword evidence="8" id="KW-0539">Nucleus</keyword>
<dbReference type="GO" id="GO:0008270">
    <property type="term" value="F:zinc ion binding"/>
    <property type="evidence" value="ECO:0007669"/>
    <property type="project" value="InterPro"/>
</dbReference>
<dbReference type="Proteomes" id="UP000030161">
    <property type="component" value="Unassembled WGS sequence"/>
</dbReference>
<keyword evidence="5" id="KW-0805">Transcription regulation</keyword>
<dbReference type="CDD" id="cd12148">
    <property type="entry name" value="fungal_TF_MHR"/>
    <property type="match status" value="1"/>
</dbReference>
<dbReference type="PANTHER" id="PTHR31668:SF18">
    <property type="entry name" value="MALTOSE FERMENTATION REGULATORY PROTEIN MAL13-RELATED"/>
    <property type="match status" value="1"/>
</dbReference>
<evidence type="ECO:0000256" key="5">
    <source>
        <dbReference type="ARBA" id="ARBA00023015"/>
    </source>
</evidence>
<name>A0AB34PKQ2_CANAX</name>
<comment type="caution">
    <text evidence="10">The sequence shown here is derived from an EMBL/GenBank/DDBJ whole genome shotgun (WGS) entry which is preliminary data.</text>
</comment>
<sequence>MSKGKRAPYTRPCDSCSFRKVKCDMKTPCSRCVLNNLKCTNNRIRKKCGPKKIRDRTREAINNLSNKEDPKTNSFIPHFQLDKLQPCLETYQTWYYGIWPVLSISDLNMKITKRDVSAYALACALSAAILNQIDFISNNGTYCIPEDVKKLDFIGECIRARTFMNYQMTPTLETILTSFFLHVAEVNKGSKPAAIIYLREAITMAQIIGLHNESTYKSKPVAEAHRMRKIYFMLMVTERFMCIDDLIPVVLENSIKEFSLDDEQYSVLIDGFKELVKVFSIPSKAIFDRFIQMNDSISMPPETAGLLNKIQLELESICISPVAPDIQKANIIVSKYWMKALTWKITRKNNLLDDFVTTLCVKYPIELSEQFLGEIKSIPLRAFESNGPGVVFKLLSIATVLIDSINLSNDVSGYESLQRMFDLISKLKKTDMIIPRREYDRIKEALTKMEIDIFFSSAQSGGYISEVESNGSLDAFLTDPLVFYSGSNDNPTPSYIPDYQK</sequence>
<evidence type="ECO:0000256" key="8">
    <source>
        <dbReference type="ARBA" id="ARBA00023242"/>
    </source>
</evidence>
<dbReference type="InterPro" id="IPR007219">
    <property type="entry name" value="XnlR_reg_dom"/>
</dbReference>
<evidence type="ECO:0000256" key="4">
    <source>
        <dbReference type="ARBA" id="ARBA00022833"/>
    </source>
</evidence>
<protein>
    <recommendedName>
        <fullName evidence="9">Zn(2)-C6 fungal-type domain-containing protein</fullName>
    </recommendedName>
</protein>
<dbReference type="InterPro" id="IPR050797">
    <property type="entry name" value="Carb_Metab_Trans_Reg"/>
</dbReference>
<dbReference type="PROSITE" id="PS00463">
    <property type="entry name" value="ZN2_CY6_FUNGAL_1"/>
    <property type="match status" value="1"/>
</dbReference>
<evidence type="ECO:0000313" key="11">
    <source>
        <dbReference type="Proteomes" id="UP000030161"/>
    </source>
</evidence>